<dbReference type="CDD" id="cd00158">
    <property type="entry name" value="RHOD"/>
    <property type="match status" value="1"/>
</dbReference>
<name>A0A9X2XNZ0_9BACT</name>
<dbReference type="EMBL" id="JAOTIF010000009">
    <property type="protein sequence ID" value="MCU7550003.1"/>
    <property type="molecule type" value="Genomic_DNA"/>
</dbReference>
<dbReference type="PANTHER" id="PTHR43031:SF17">
    <property type="entry name" value="SULFURTRANSFERASE YTWF-RELATED"/>
    <property type="match status" value="1"/>
</dbReference>
<evidence type="ECO:0000259" key="1">
    <source>
        <dbReference type="PROSITE" id="PS50206"/>
    </source>
</evidence>
<dbReference type="SMART" id="SM00450">
    <property type="entry name" value="RHOD"/>
    <property type="match status" value="1"/>
</dbReference>
<dbReference type="Pfam" id="PF00581">
    <property type="entry name" value="Rhodanese"/>
    <property type="match status" value="1"/>
</dbReference>
<keyword evidence="3" id="KW-1185">Reference proteome</keyword>
<evidence type="ECO:0000313" key="3">
    <source>
        <dbReference type="Proteomes" id="UP001155483"/>
    </source>
</evidence>
<evidence type="ECO:0000313" key="2">
    <source>
        <dbReference type="EMBL" id="MCU7550003.1"/>
    </source>
</evidence>
<dbReference type="PANTHER" id="PTHR43031">
    <property type="entry name" value="FAD-DEPENDENT OXIDOREDUCTASE"/>
    <property type="match status" value="1"/>
</dbReference>
<sequence length="107" mass="12383">MKTITVDELKQKMDRGERINLLDVREPQEYAEVNIGGRLVPLGKVQTMQVDELEDWKDEEVIVYCRSGRRSMLACLVLDQMGFKETYNLEGGILAWLEKYKAEESKA</sequence>
<dbReference type="Gene3D" id="3.40.250.10">
    <property type="entry name" value="Rhodanese-like domain"/>
    <property type="match status" value="1"/>
</dbReference>
<proteinExistence type="predicted"/>
<organism evidence="2 3">
    <name type="scientific">Paraflavisolibacter caeni</name>
    <dbReference type="NCBI Taxonomy" id="2982496"/>
    <lineage>
        <taxon>Bacteria</taxon>
        <taxon>Pseudomonadati</taxon>
        <taxon>Bacteroidota</taxon>
        <taxon>Chitinophagia</taxon>
        <taxon>Chitinophagales</taxon>
        <taxon>Chitinophagaceae</taxon>
        <taxon>Paraflavisolibacter</taxon>
    </lineage>
</organism>
<dbReference type="InterPro" id="IPR036873">
    <property type="entry name" value="Rhodanese-like_dom_sf"/>
</dbReference>
<reference evidence="2" key="2">
    <citation type="submission" date="2023-04" db="EMBL/GenBank/DDBJ databases">
        <title>Paracnuella aquatica gen. nov., sp. nov., a member of the family Chitinophagaceae isolated from a hot spring.</title>
        <authorList>
            <person name="Wang C."/>
        </authorList>
    </citation>
    <scope>NUCLEOTIDE SEQUENCE</scope>
    <source>
        <strain evidence="2">LB-8</strain>
    </source>
</reference>
<dbReference type="Proteomes" id="UP001155483">
    <property type="component" value="Unassembled WGS sequence"/>
</dbReference>
<accession>A0A9X2XNZ0</accession>
<dbReference type="RefSeq" id="WP_279297445.1">
    <property type="nucleotide sequence ID" value="NZ_JAOTIF010000009.1"/>
</dbReference>
<comment type="caution">
    <text evidence="2">The sequence shown here is derived from an EMBL/GenBank/DDBJ whole genome shotgun (WGS) entry which is preliminary data.</text>
</comment>
<dbReference type="PROSITE" id="PS50206">
    <property type="entry name" value="RHODANESE_3"/>
    <property type="match status" value="1"/>
</dbReference>
<dbReference type="SUPFAM" id="SSF52821">
    <property type="entry name" value="Rhodanese/Cell cycle control phosphatase"/>
    <property type="match status" value="1"/>
</dbReference>
<dbReference type="InterPro" id="IPR001763">
    <property type="entry name" value="Rhodanese-like_dom"/>
</dbReference>
<protein>
    <submittedName>
        <fullName evidence="2">Rhodanese-like domain-containing protein</fullName>
    </submittedName>
</protein>
<gene>
    <name evidence="2" type="ORF">OCK74_12800</name>
</gene>
<feature type="domain" description="Rhodanese" evidence="1">
    <location>
        <begin position="15"/>
        <end position="105"/>
    </location>
</feature>
<dbReference type="InterPro" id="IPR050229">
    <property type="entry name" value="GlpE_sulfurtransferase"/>
</dbReference>
<reference evidence="2" key="1">
    <citation type="submission" date="2022-09" db="EMBL/GenBank/DDBJ databases">
        <authorList>
            <person name="Yuan C."/>
            <person name="Ke Z."/>
        </authorList>
    </citation>
    <scope>NUCLEOTIDE SEQUENCE</scope>
    <source>
        <strain evidence="2">LB-8</strain>
    </source>
</reference>
<dbReference type="AlphaFoldDB" id="A0A9X2XNZ0"/>